<feature type="binding site" evidence="1">
    <location>
        <position position="89"/>
    </location>
    <ligand>
        <name>Mn(2+)</name>
        <dbReference type="ChEBI" id="CHEBI:29035"/>
        <label>2</label>
    </ligand>
</feature>
<dbReference type="Gene3D" id="3.30.70.360">
    <property type="match status" value="1"/>
</dbReference>
<protein>
    <submittedName>
        <fullName evidence="3">Putative hydrolase YxeP</fullName>
    </submittedName>
</protein>
<gene>
    <name evidence="3" type="primary">yxeP_8</name>
    <name evidence="3" type="ORF">BN1048_01998</name>
</gene>
<feature type="domain" description="Peptidase M20 dimerisation" evidence="2">
    <location>
        <begin position="164"/>
        <end position="261"/>
    </location>
</feature>
<dbReference type="eggNOG" id="COG1473">
    <property type="taxonomic scope" value="Bacteria"/>
</dbReference>
<name>A0A078MCQ8_9STAP</name>
<dbReference type="Pfam" id="PF07687">
    <property type="entry name" value="M20_dimer"/>
    <property type="match status" value="1"/>
</dbReference>
<evidence type="ECO:0000259" key="2">
    <source>
        <dbReference type="Pfam" id="PF07687"/>
    </source>
</evidence>
<organism evidence="3 4">
    <name type="scientific">Jeotgalicoccus saudimassiliensis</name>
    <dbReference type="NCBI Taxonomy" id="1461582"/>
    <lineage>
        <taxon>Bacteria</taxon>
        <taxon>Bacillati</taxon>
        <taxon>Bacillota</taxon>
        <taxon>Bacilli</taxon>
        <taxon>Bacillales</taxon>
        <taxon>Staphylococcaceae</taxon>
        <taxon>Jeotgalicoccus</taxon>
    </lineage>
</organism>
<dbReference type="PIRSF" id="PIRSF005962">
    <property type="entry name" value="Pept_M20D_amidohydro"/>
    <property type="match status" value="1"/>
</dbReference>
<keyword evidence="1" id="KW-0464">Manganese</keyword>
<reference evidence="3 4" key="1">
    <citation type="submission" date="2014-07" db="EMBL/GenBank/DDBJ databases">
        <authorList>
            <person name="Urmite Genomes Urmite Genomes"/>
        </authorList>
    </citation>
    <scope>NUCLEOTIDE SEQUENCE [LARGE SCALE GENOMIC DNA]</scope>
    <source>
        <strain evidence="3 4">13MG44_air</strain>
    </source>
</reference>
<feature type="binding site" evidence="1">
    <location>
        <position position="123"/>
    </location>
    <ligand>
        <name>Mn(2+)</name>
        <dbReference type="ChEBI" id="CHEBI:29035"/>
        <label>2</label>
    </ligand>
</feature>
<dbReference type="SUPFAM" id="SSF53187">
    <property type="entry name" value="Zn-dependent exopeptidases"/>
    <property type="match status" value="1"/>
</dbReference>
<dbReference type="OrthoDB" id="2985724at2"/>
<dbReference type="PANTHER" id="PTHR11014">
    <property type="entry name" value="PEPTIDASE M20 FAMILY MEMBER"/>
    <property type="match status" value="1"/>
</dbReference>
<sequence length="370" mass="40816">MLNTKISEIFNHVHTNAELSNEEYKTTDYIYNLLKDEGFEPVKFKNITGLYCDVGNWSGDYPLIGIRADIDALYQEVNGKLQANHSCGHDSHIAMVMGAMLKIKDHEALKTRGVRFVFQPAEEVGTGALDVLKEGVIEPLDYMFGIHLRPIEEAADGYLSPSIEHGSAGSFEFKIVGNDAHGARPHLNHNAIEVGTDIVNMLAKIHVNPMVPSSAKMTKFIAGSKSLNIIPGSAECGIDVRAQTNEAMAELKSRVYNILKYIEELYDVKIEDLEDSSIVASESNDEAIEVFRSAIIDTVGEEYLLDPLVTSGGDDFHNYTVQYPELKGAMLGLGCDLTPGLHHPNMTFNRDRMETGAKVLYQAILNVPAK</sequence>
<dbReference type="STRING" id="1461582.BN1048_01998"/>
<dbReference type="Gene3D" id="3.40.630.10">
    <property type="entry name" value="Zn peptidases"/>
    <property type="match status" value="1"/>
</dbReference>
<dbReference type="InterPro" id="IPR036264">
    <property type="entry name" value="Bact_exopeptidase_dim_dom"/>
</dbReference>
<dbReference type="RefSeq" id="WP_035810779.1">
    <property type="nucleotide sequence ID" value="NZ_CCSE01000001.1"/>
</dbReference>
<feature type="binding site" evidence="1">
    <location>
        <position position="147"/>
    </location>
    <ligand>
        <name>Mn(2+)</name>
        <dbReference type="ChEBI" id="CHEBI:29035"/>
        <label>2</label>
    </ligand>
</feature>
<dbReference type="HOGENOM" id="CLU_023257_0_1_9"/>
<dbReference type="SUPFAM" id="SSF55031">
    <property type="entry name" value="Bacterial exopeptidase dimerisation domain"/>
    <property type="match status" value="1"/>
</dbReference>
<evidence type="ECO:0000313" key="4">
    <source>
        <dbReference type="Proteomes" id="UP000044136"/>
    </source>
</evidence>
<comment type="cofactor">
    <cofactor evidence="1">
        <name>Mn(2+)</name>
        <dbReference type="ChEBI" id="CHEBI:29035"/>
    </cofactor>
    <text evidence="1">The Mn(2+) ion enhances activity.</text>
</comment>
<dbReference type="Proteomes" id="UP000044136">
    <property type="component" value="Unassembled WGS sequence"/>
</dbReference>
<dbReference type="GO" id="GO:0016787">
    <property type="term" value="F:hydrolase activity"/>
    <property type="evidence" value="ECO:0007669"/>
    <property type="project" value="UniProtKB-KW"/>
</dbReference>
<keyword evidence="4" id="KW-1185">Reference proteome</keyword>
<dbReference type="NCBIfam" id="TIGR01891">
    <property type="entry name" value="amidohydrolases"/>
    <property type="match status" value="1"/>
</dbReference>
<dbReference type="PANTHER" id="PTHR11014:SF122">
    <property type="entry name" value="AMIDOHYDROLASE AMHX"/>
    <property type="match status" value="1"/>
</dbReference>
<keyword evidence="3" id="KW-0378">Hydrolase</keyword>
<dbReference type="EMBL" id="CCSE01000001">
    <property type="protein sequence ID" value="CEA03192.1"/>
    <property type="molecule type" value="Genomic_DNA"/>
</dbReference>
<dbReference type="InterPro" id="IPR017439">
    <property type="entry name" value="Amidohydrolase"/>
</dbReference>
<feature type="binding site" evidence="1">
    <location>
        <position position="342"/>
    </location>
    <ligand>
        <name>Mn(2+)</name>
        <dbReference type="ChEBI" id="CHEBI:29035"/>
        <label>2</label>
    </ligand>
</feature>
<proteinExistence type="predicted"/>
<keyword evidence="1" id="KW-0479">Metal-binding</keyword>
<dbReference type="InterPro" id="IPR002933">
    <property type="entry name" value="Peptidase_M20"/>
</dbReference>
<feature type="binding site" evidence="1">
    <location>
        <position position="87"/>
    </location>
    <ligand>
        <name>Mn(2+)</name>
        <dbReference type="ChEBI" id="CHEBI:29035"/>
        <label>2</label>
    </ligand>
</feature>
<dbReference type="InterPro" id="IPR011650">
    <property type="entry name" value="Peptidase_M20_dimer"/>
</dbReference>
<dbReference type="AlphaFoldDB" id="A0A078MCQ8"/>
<accession>A0A078MCQ8</accession>
<dbReference type="GO" id="GO:0046872">
    <property type="term" value="F:metal ion binding"/>
    <property type="evidence" value="ECO:0007669"/>
    <property type="project" value="UniProtKB-KW"/>
</dbReference>
<evidence type="ECO:0000313" key="3">
    <source>
        <dbReference type="EMBL" id="CEA03192.1"/>
    </source>
</evidence>
<dbReference type="Pfam" id="PF01546">
    <property type="entry name" value="Peptidase_M20"/>
    <property type="match status" value="1"/>
</dbReference>
<evidence type="ECO:0000256" key="1">
    <source>
        <dbReference type="PIRSR" id="PIRSR005962-1"/>
    </source>
</evidence>